<proteinExistence type="predicted"/>
<keyword evidence="2" id="KW-0808">Transferase</keyword>
<evidence type="ECO:0000259" key="1">
    <source>
        <dbReference type="Pfam" id="PF07714"/>
    </source>
</evidence>
<reference evidence="2 3" key="1">
    <citation type="submission" date="2024-06" db="EMBL/GenBank/DDBJ databases">
        <title>A chromosome level genome sequence of Diviner's sage (Salvia divinorum).</title>
        <authorList>
            <person name="Ford S.A."/>
            <person name="Ro D.-K."/>
            <person name="Ness R.W."/>
            <person name="Phillips M.A."/>
        </authorList>
    </citation>
    <scope>NUCLEOTIDE SEQUENCE [LARGE SCALE GENOMIC DNA]</scope>
    <source>
        <strain evidence="2">SAF-2024a</strain>
        <tissue evidence="2">Leaf</tissue>
    </source>
</reference>
<dbReference type="SUPFAM" id="SSF56112">
    <property type="entry name" value="Protein kinase-like (PK-like)"/>
    <property type="match status" value="1"/>
</dbReference>
<organism evidence="2 3">
    <name type="scientific">Salvia divinorum</name>
    <name type="common">Maria pastora</name>
    <name type="synonym">Diviner's sage</name>
    <dbReference type="NCBI Taxonomy" id="28513"/>
    <lineage>
        <taxon>Eukaryota</taxon>
        <taxon>Viridiplantae</taxon>
        <taxon>Streptophyta</taxon>
        <taxon>Embryophyta</taxon>
        <taxon>Tracheophyta</taxon>
        <taxon>Spermatophyta</taxon>
        <taxon>Magnoliopsida</taxon>
        <taxon>eudicotyledons</taxon>
        <taxon>Gunneridae</taxon>
        <taxon>Pentapetalae</taxon>
        <taxon>asterids</taxon>
        <taxon>lamiids</taxon>
        <taxon>Lamiales</taxon>
        <taxon>Lamiaceae</taxon>
        <taxon>Nepetoideae</taxon>
        <taxon>Mentheae</taxon>
        <taxon>Salviinae</taxon>
        <taxon>Salvia</taxon>
        <taxon>Salvia subgen. Calosphace</taxon>
    </lineage>
</organism>
<accession>A0ABD1GWU1</accession>
<keyword evidence="3" id="KW-1185">Reference proteome</keyword>
<dbReference type="EMBL" id="JBEAFC010000007">
    <property type="protein sequence ID" value="KAL1547593.1"/>
    <property type="molecule type" value="Genomic_DNA"/>
</dbReference>
<keyword evidence="2" id="KW-0418">Kinase</keyword>
<protein>
    <submittedName>
        <fullName evidence="2">Serine/threonine-protein kinase STY8</fullName>
    </submittedName>
</protein>
<dbReference type="Proteomes" id="UP001567538">
    <property type="component" value="Unassembled WGS sequence"/>
</dbReference>
<sequence>MGASCMKERIVIVTECMNMGSLFKTLHRSNQPLDIRRRLRIALDVSRGMNY</sequence>
<feature type="domain" description="Serine-threonine/tyrosine-protein kinase catalytic" evidence="1">
    <location>
        <begin position="3"/>
        <end position="51"/>
    </location>
</feature>
<name>A0ABD1GWU1_SALDI</name>
<dbReference type="AlphaFoldDB" id="A0ABD1GWU1"/>
<evidence type="ECO:0000313" key="2">
    <source>
        <dbReference type="EMBL" id="KAL1547593.1"/>
    </source>
</evidence>
<dbReference type="Pfam" id="PF07714">
    <property type="entry name" value="PK_Tyr_Ser-Thr"/>
    <property type="match status" value="1"/>
</dbReference>
<gene>
    <name evidence="2" type="ORF">AAHA92_15931</name>
</gene>
<dbReference type="InterPro" id="IPR011009">
    <property type="entry name" value="Kinase-like_dom_sf"/>
</dbReference>
<evidence type="ECO:0000313" key="3">
    <source>
        <dbReference type="Proteomes" id="UP001567538"/>
    </source>
</evidence>
<comment type="caution">
    <text evidence="2">The sequence shown here is derived from an EMBL/GenBank/DDBJ whole genome shotgun (WGS) entry which is preliminary data.</text>
</comment>
<dbReference type="GO" id="GO:0016301">
    <property type="term" value="F:kinase activity"/>
    <property type="evidence" value="ECO:0007669"/>
    <property type="project" value="UniProtKB-KW"/>
</dbReference>
<dbReference type="InterPro" id="IPR001245">
    <property type="entry name" value="Ser-Thr/Tyr_kinase_cat_dom"/>
</dbReference>
<dbReference type="Gene3D" id="1.10.510.10">
    <property type="entry name" value="Transferase(Phosphotransferase) domain 1"/>
    <property type="match status" value="1"/>
</dbReference>